<evidence type="ECO:0000313" key="2">
    <source>
        <dbReference type="Proteomes" id="UP001057402"/>
    </source>
</evidence>
<dbReference type="EMBL" id="CM042889">
    <property type="protein sequence ID" value="KAI4319204.1"/>
    <property type="molecule type" value="Genomic_DNA"/>
</dbReference>
<keyword evidence="2" id="KW-1185">Reference proteome</keyword>
<evidence type="ECO:0000313" key="1">
    <source>
        <dbReference type="EMBL" id="KAI4319204.1"/>
    </source>
</evidence>
<accession>A0ACB9M736</accession>
<sequence length="129" mass="14434">MEDQEKPRKRQRDRVDWTDPSCPSRSKLRSEEAPAAGGPAVPSTEEVEEFFEILRRMQVAMRYFDKKINVEGGRGGRLREALKIGQVKSEGMDEGEAGAAAEEKGHAFDLNSSPDQEITEEEPRGQSGR</sequence>
<reference evidence="2" key="1">
    <citation type="journal article" date="2023" name="Front. Plant Sci.">
        <title>Chromosomal-level genome assembly of Melastoma candidum provides insights into trichome evolution.</title>
        <authorList>
            <person name="Zhong Y."/>
            <person name="Wu W."/>
            <person name="Sun C."/>
            <person name="Zou P."/>
            <person name="Liu Y."/>
            <person name="Dai S."/>
            <person name="Zhou R."/>
        </authorList>
    </citation>
    <scope>NUCLEOTIDE SEQUENCE [LARGE SCALE GENOMIC DNA]</scope>
</reference>
<name>A0ACB9M736_9MYRT</name>
<dbReference type="Proteomes" id="UP001057402">
    <property type="component" value="Chromosome 10"/>
</dbReference>
<proteinExistence type="predicted"/>
<organism evidence="1 2">
    <name type="scientific">Melastoma candidum</name>
    <dbReference type="NCBI Taxonomy" id="119954"/>
    <lineage>
        <taxon>Eukaryota</taxon>
        <taxon>Viridiplantae</taxon>
        <taxon>Streptophyta</taxon>
        <taxon>Embryophyta</taxon>
        <taxon>Tracheophyta</taxon>
        <taxon>Spermatophyta</taxon>
        <taxon>Magnoliopsida</taxon>
        <taxon>eudicotyledons</taxon>
        <taxon>Gunneridae</taxon>
        <taxon>Pentapetalae</taxon>
        <taxon>rosids</taxon>
        <taxon>malvids</taxon>
        <taxon>Myrtales</taxon>
        <taxon>Melastomataceae</taxon>
        <taxon>Melastomatoideae</taxon>
        <taxon>Melastomateae</taxon>
        <taxon>Melastoma</taxon>
    </lineage>
</organism>
<gene>
    <name evidence="1" type="ORF">MLD38_032831</name>
</gene>
<comment type="caution">
    <text evidence="1">The sequence shown here is derived from an EMBL/GenBank/DDBJ whole genome shotgun (WGS) entry which is preliminary data.</text>
</comment>
<protein>
    <submittedName>
        <fullName evidence="1">Uncharacterized protein</fullName>
    </submittedName>
</protein>